<keyword evidence="3" id="KW-1185">Reference proteome</keyword>
<dbReference type="AlphaFoldDB" id="A0A1I4FLC5"/>
<evidence type="ECO:0000313" key="2">
    <source>
        <dbReference type="EMBL" id="SFL18702.1"/>
    </source>
</evidence>
<dbReference type="InterPro" id="IPR013096">
    <property type="entry name" value="Cupin_2"/>
</dbReference>
<dbReference type="InterPro" id="IPR014710">
    <property type="entry name" value="RmlC-like_jellyroll"/>
</dbReference>
<name>A0A1I4FLC5_9PROT</name>
<accession>A0A1I4FLC5</accession>
<evidence type="ECO:0000259" key="1">
    <source>
        <dbReference type="Pfam" id="PF07883"/>
    </source>
</evidence>
<gene>
    <name evidence="2" type="ORF">SAMN05216302_103919</name>
</gene>
<dbReference type="SUPFAM" id="SSF51182">
    <property type="entry name" value="RmlC-like cupins"/>
    <property type="match status" value="1"/>
</dbReference>
<dbReference type="Pfam" id="PF07883">
    <property type="entry name" value="Cupin_2"/>
    <property type="match status" value="1"/>
</dbReference>
<reference evidence="3" key="1">
    <citation type="submission" date="2016-10" db="EMBL/GenBank/DDBJ databases">
        <authorList>
            <person name="Varghese N."/>
            <person name="Submissions S."/>
        </authorList>
    </citation>
    <scope>NUCLEOTIDE SEQUENCE [LARGE SCALE GENOMIC DNA]</scope>
    <source>
        <strain evidence="3">Nm69</strain>
    </source>
</reference>
<dbReference type="OrthoDB" id="9798585at2"/>
<dbReference type="STRING" id="52441.SAMN05216302_103919"/>
<dbReference type="EMBL" id="FOSP01000039">
    <property type="protein sequence ID" value="SFL18702.1"/>
    <property type="molecule type" value="Genomic_DNA"/>
</dbReference>
<dbReference type="RefSeq" id="WP_090702547.1">
    <property type="nucleotide sequence ID" value="NZ_FOSP01000039.1"/>
</dbReference>
<dbReference type="Proteomes" id="UP000199533">
    <property type="component" value="Unassembled WGS sequence"/>
</dbReference>
<dbReference type="Gene3D" id="2.60.120.10">
    <property type="entry name" value="Jelly Rolls"/>
    <property type="match status" value="1"/>
</dbReference>
<protein>
    <submittedName>
        <fullName evidence="2">Cupin 2 domain-containing protein</fullName>
    </submittedName>
</protein>
<dbReference type="CDD" id="cd06981">
    <property type="entry name" value="cupin_reut_a1446"/>
    <property type="match status" value="1"/>
</dbReference>
<feature type="domain" description="Cupin type-2" evidence="1">
    <location>
        <begin position="47"/>
        <end position="103"/>
    </location>
</feature>
<organism evidence="2 3">
    <name type="scientific">Nitrosomonas aestuarii</name>
    <dbReference type="NCBI Taxonomy" id="52441"/>
    <lineage>
        <taxon>Bacteria</taxon>
        <taxon>Pseudomonadati</taxon>
        <taxon>Pseudomonadota</taxon>
        <taxon>Betaproteobacteria</taxon>
        <taxon>Nitrosomonadales</taxon>
        <taxon>Nitrosomonadaceae</taxon>
        <taxon>Nitrosomonas</taxon>
    </lineage>
</organism>
<sequence>MKPENIFSAIPVKLEKEAFETLVSSSVVTIEKIISKGHRSPDGGWYDQEKNEWVLVLKGSAELTFADKTLVRLEEGDFIHIPPHKKHRVSWTDPDRETFWLAVHY</sequence>
<dbReference type="InterPro" id="IPR011051">
    <property type="entry name" value="RmlC_Cupin_sf"/>
</dbReference>
<proteinExistence type="predicted"/>
<evidence type="ECO:0000313" key="3">
    <source>
        <dbReference type="Proteomes" id="UP000199533"/>
    </source>
</evidence>